<proteinExistence type="predicted"/>
<dbReference type="InterPro" id="IPR000210">
    <property type="entry name" value="BTB/POZ_dom"/>
</dbReference>
<evidence type="ECO:0000313" key="3">
    <source>
        <dbReference type="EMBL" id="GMT37288.1"/>
    </source>
</evidence>
<sequence>SPMAKQPDIVISLPIDRLDQWEDEEKLSSFVDHNDTKWRLRAKWVSHGPKPHEMMQLQLECLSELTDDWNVEAECILPNANKVKIVRKELKAVFGPDASISDFGHLITYTALTRAGAHYVTNNRVTIEARVHFNNGGDTGEPVVLHDFSAPLEDVVHVVLRIGEKRLYVAKDVLAVHSPVFRAMFYRDFRDKNQAEIEIKEIVYE</sequence>
<evidence type="ECO:0000313" key="4">
    <source>
        <dbReference type="Proteomes" id="UP001432322"/>
    </source>
</evidence>
<dbReference type="SUPFAM" id="SSF49599">
    <property type="entry name" value="TRAF domain-like"/>
    <property type="match status" value="1"/>
</dbReference>
<dbReference type="EMBL" id="BTSY01000005">
    <property type="protein sequence ID" value="GMT29734.1"/>
    <property type="molecule type" value="Genomic_DNA"/>
</dbReference>
<dbReference type="SUPFAM" id="SSF54695">
    <property type="entry name" value="POZ domain"/>
    <property type="match status" value="1"/>
</dbReference>
<dbReference type="PANTHER" id="PTHR47022">
    <property type="entry name" value="BTB AND MATH DOMAIN-CONTAINING PROTEIN 36-RELATED"/>
    <property type="match status" value="1"/>
</dbReference>
<comment type="caution">
    <text evidence="3">The sequence shown here is derived from an EMBL/GenBank/DDBJ whole genome shotgun (WGS) entry which is preliminary data.</text>
</comment>
<dbReference type="InterPro" id="IPR002083">
    <property type="entry name" value="MATH/TRAF_dom"/>
</dbReference>
<feature type="non-terminal residue" evidence="3">
    <location>
        <position position="205"/>
    </location>
</feature>
<dbReference type="PROSITE" id="PS50097">
    <property type="entry name" value="BTB"/>
    <property type="match status" value="1"/>
</dbReference>
<dbReference type="Pfam" id="PF00917">
    <property type="entry name" value="MATH"/>
    <property type="match status" value="1"/>
</dbReference>
<dbReference type="Pfam" id="PF00651">
    <property type="entry name" value="BTB"/>
    <property type="match status" value="1"/>
</dbReference>
<dbReference type="AlphaFoldDB" id="A0AAV5X3F9"/>
<gene>
    <name evidence="2" type="ORF">PFISCL1PPCAC_21031</name>
    <name evidence="3" type="ORF">PFISCL1PPCAC_28585</name>
</gene>
<name>A0AAV5X3F9_9BILA</name>
<dbReference type="PANTHER" id="PTHR47022:SF1">
    <property type="entry name" value="BTB AND MATH DOMAIN-CONTAINING PROTEIN 36-RELATED"/>
    <property type="match status" value="1"/>
</dbReference>
<keyword evidence="4" id="KW-1185">Reference proteome</keyword>
<dbReference type="InterPro" id="IPR008974">
    <property type="entry name" value="TRAF-like"/>
</dbReference>
<dbReference type="Gene3D" id="3.30.710.10">
    <property type="entry name" value="Potassium Channel Kv1.1, Chain A"/>
    <property type="match status" value="1"/>
</dbReference>
<evidence type="ECO:0000313" key="2">
    <source>
        <dbReference type="EMBL" id="GMT29734.1"/>
    </source>
</evidence>
<reference evidence="3" key="1">
    <citation type="submission" date="2023-10" db="EMBL/GenBank/DDBJ databases">
        <title>Genome assembly of Pristionchus species.</title>
        <authorList>
            <person name="Yoshida K."/>
            <person name="Sommer R.J."/>
        </authorList>
    </citation>
    <scope>NUCLEOTIDE SEQUENCE</scope>
    <source>
        <strain evidence="3">RS5133</strain>
    </source>
</reference>
<organism evidence="3 4">
    <name type="scientific">Pristionchus fissidentatus</name>
    <dbReference type="NCBI Taxonomy" id="1538716"/>
    <lineage>
        <taxon>Eukaryota</taxon>
        <taxon>Metazoa</taxon>
        <taxon>Ecdysozoa</taxon>
        <taxon>Nematoda</taxon>
        <taxon>Chromadorea</taxon>
        <taxon>Rhabditida</taxon>
        <taxon>Rhabditina</taxon>
        <taxon>Diplogasteromorpha</taxon>
        <taxon>Diplogasteroidea</taxon>
        <taxon>Neodiplogasteridae</taxon>
        <taxon>Pristionchus</taxon>
    </lineage>
</organism>
<dbReference type="Proteomes" id="UP001432322">
    <property type="component" value="Unassembled WGS sequence"/>
</dbReference>
<feature type="non-terminal residue" evidence="3">
    <location>
        <position position="1"/>
    </location>
</feature>
<dbReference type="Gene3D" id="2.60.210.10">
    <property type="entry name" value="Apoptosis, Tumor Necrosis Factor Receptor Associated Protein 2, Chain A"/>
    <property type="match status" value="1"/>
</dbReference>
<feature type="domain" description="BTB" evidence="1">
    <location>
        <begin position="156"/>
        <end position="205"/>
    </location>
</feature>
<dbReference type="EMBL" id="BTSY01000095">
    <property type="protein sequence ID" value="GMT37288.1"/>
    <property type="molecule type" value="Genomic_DNA"/>
</dbReference>
<accession>A0AAV5X3F9</accession>
<evidence type="ECO:0000259" key="1">
    <source>
        <dbReference type="PROSITE" id="PS50097"/>
    </source>
</evidence>
<dbReference type="InterPro" id="IPR011333">
    <property type="entry name" value="SKP1/BTB/POZ_sf"/>
</dbReference>
<protein>
    <recommendedName>
        <fullName evidence="1">BTB domain-containing protein</fullName>
    </recommendedName>
</protein>
<dbReference type="CDD" id="cd01165">
    <property type="entry name" value="BTB_POZ"/>
    <property type="match status" value="1"/>
</dbReference>